<evidence type="ECO:0000256" key="4">
    <source>
        <dbReference type="ARBA" id="ARBA00022833"/>
    </source>
</evidence>
<evidence type="ECO:0000256" key="5">
    <source>
        <dbReference type="ARBA" id="ARBA00024029"/>
    </source>
</evidence>
<reference evidence="7" key="1">
    <citation type="journal article" date="2019" name="Int. J. Syst. Evol. Microbiol.">
        <title>The Global Catalogue of Microorganisms (GCM) 10K type strain sequencing project: providing services to taxonomists for standard genome sequencing and annotation.</title>
        <authorList>
            <consortium name="The Broad Institute Genomics Platform"/>
            <consortium name="The Broad Institute Genome Sequencing Center for Infectious Disease"/>
            <person name="Wu L."/>
            <person name="Ma J."/>
        </authorList>
    </citation>
    <scope>NUCLEOTIDE SEQUENCE [LARGE SCALE GENOMIC DNA]</scope>
    <source>
        <strain evidence="7">CCUG 49571</strain>
    </source>
</reference>
<evidence type="ECO:0000256" key="3">
    <source>
        <dbReference type="ARBA" id="ARBA00022801"/>
    </source>
</evidence>
<keyword evidence="4" id="KW-0862">Zinc</keyword>
<evidence type="ECO:0000256" key="2">
    <source>
        <dbReference type="ARBA" id="ARBA00022723"/>
    </source>
</evidence>
<keyword evidence="7" id="KW-1185">Reference proteome</keyword>
<evidence type="ECO:0000313" key="6">
    <source>
        <dbReference type="EMBL" id="MFC4600045.1"/>
    </source>
</evidence>
<comment type="caution">
    <text evidence="6">The sequence shown here is derived from an EMBL/GenBank/DDBJ whole genome shotgun (WGS) entry which is preliminary data.</text>
</comment>
<dbReference type="Pfam" id="PF02633">
    <property type="entry name" value="Creatininase"/>
    <property type="match status" value="1"/>
</dbReference>
<dbReference type="InterPro" id="IPR003785">
    <property type="entry name" value="Creatininase/forma_Hydrolase"/>
</dbReference>
<protein>
    <submittedName>
        <fullName evidence="6">Creatininase family protein</fullName>
    </submittedName>
</protein>
<dbReference type="PANTHER" id="PTHR35005">
    <property type="entry name" value="3-DEHYDRO-SCYLLO-INOSOSE HYDROLASE"/>
    <property type="match status" value="1"/>
</dbReference>
<dbReference type="PANTHER" id="PTHR35005:SF1">
    <property type="entry name" value="2-AMINO-5-FORMYLAMINO-6-RIBOSYLAMINOPYRIMIDIN-4(3H)-ONE 5'-MONOPHOSPHATE DEFORMYLASE"/>
    <property type="match status" value="1"/>
</dbReference>
<evidence type="ECO:0000313" key="7">
    <source>
        <dbReference type="Proteomes" id="UP001596028"/>
    </source>
</evidence>
<dbReference type="Gene3D" id="3.40.50.10310">
    <property type="entry name" value="Creatininase"/>
    <property type="match status" value="1"/>
</dbReference>
<dbReference type="SUPFAM" id="SSF102215">
    <property type="entry name" value="Creatininase"/>
    <property type="match status" value="1"/>
</dbReference>
<gene>
    <name evidence="6" type="ORF">ACFO3S_17500</name>
</gene>
<comment type="similarity">
    <text evidence="5">Belongs to the creatininase superfamily.</text>
</comment>
<dbReference type="EMBL" id="JBHSEP010000013">
    <property type="protein sequence ID" value="MFC4600045.1"/>
    <property type="molecule type" value="Genomic_DNA"/>
</dbReference>
<name>A0ABV9FDM2_9BACL</name>
<sequence length="267" mass="28976">MDSYLFHEHTREQLKRKAEAGGLAVVPLAATEQHGPHLPVYTDSLITEAVAIRAVERASRTIPVVLCPLLPIGCSDHHLRFGGTLSFSSTTYLHVLRDIGESLVASGFRRIAFLNGHGGNEPMMRQTANDLAVKHPVWTASASYWSVAGEELIKENAGEVGRVPGHAGGFETSAVLALREDLVAFEPAAGEHEERAWIGSGPPGAFIGRHGELTGKDGYTDAPHRATKERGERYLDAIVRSVAAWLVQAYGEMERGERSVRSSRPPL</sequence>
<keyword evidence="2" id="KW-0479">Metal-binding</keyword>
<dbReference type="InterPro" id="IPR024087">
    <property type="entry name" value="Creatininase-like_sf"/>
</dbReference>
<comment type="cofactor">
    <cofactor evidence="1">
        <name>Zn(2+)</name>
        <dbReference type="ChEBI" id="CHEBI:29105"/>
    </cofactor>
</comment>
<dbReference type="Proteomes" id="UP001596028">
    <property type="component" value="Unassembled WGS sequence"/>
</dbReference>
<dbReference type="RefSeq" id="WP_378098800.1">
    <property type="nucleotide sequence ID" value="NZ_JBHSEP010000013.1"/>
</dbReference>
<keyword evidence="3" id="KW-0378">Hydrolase</keyword>
<proteinExistence type="inferred from homology"/>
<evidence type="ECO:0000256" key="1">
    <source>
        <dbReference type="ARBA" id="ARBA00001947"/>
    </source>
</evidence>
<organism evidence="6 7">
    <name type="scientific">Cohnella hongkongensis</name>
    <dbReference type="NCBI Taxonomy" id="178337"/>
    <lineage>
        <taxon>Bacteria</taxon>
        <taxon>Bacillati</taxon>
        <taxon>Bacillota</taxon>
        <taxon>Bacilli</taxon>
        <taxon>Bacillales</taxon>
        <taxon>Paenibacillaceae</taxon>
        <taxon>Cohnella</taxon>
    </lineage>
</organism>
<accession>A0ABV9FDM2</accession>